<feature type="compositionally biased region" description="Low complexity" evidence="2">
    <location>
        <begin position="372"/>
        <end position="386"/>
    </location>
</feature>
<reference evidence="4 5" key="1">
    <citation type="submission" date="2019-04" db="EMBL/GenBank/DDBJ databases">
        <title>Comparative genomics and transcriptomics to analyze fruiting body development in filamentous ascomycetes.</title>
        <authorList>
            <consortium name="DOE Joint Genome Institute"/>
            <person name="Lutkenhaus R."/>
            <person name="Traeger S."/>
            <person name="Breuer J."/>
            <person name="Kuo A."/>
            <person name="Lipzen A."/>
            <person name="Pangilinan J."/>
            <person name="Dilworth D."/>
            <person name="Sandor L."/>
            <person name="Poggeler S."/>
            <person name="Barry K."/>
            <person name="Grigoriev I.V."/>
            <person name="Nowrousian M."/>
        </authorList>
    </citation>
    <scope>NUCLEOTIDE SEQUENCE [LARGE SCALE GENOMIC DNA]</scope>
    <source>
        <strain evidence="4 5">CBS 389.68</strain>
    </source>
</reference>
<feature type="region of interest" description="Disordered" evidence="2">
    <location>
        <begin position="1"/>
        <end position="24"/>
    </location>
</feature>
<dbReference type="AlphaFoldDB" id="A0A4S2MQ04"/>
<dbReference type="GO" id="GO:0005525">
    <property type="term" value="F:GTP binding"/>
    <property type="evidence" value="ECO:0007669"/>
    <property type="project" value="UniProtKB-KW"/>
</dbReference>
<dbReference type="Pfam" id="PF20571">
    <property type="entry name" value="DUF6780"/>
    <property type="match status" value="1"/>
</dbReference>
<dbReference type="Gene3D" id="3.40.50.300">
    <property type="entry name" value="P-loop containing nucleotide triphosphate hydrolases"/>
    <property type="match status" value="1"/>
</dbReference>
<dbReference type="EMBL" id="ML220133">
    <property type="protein sequence ID" value="TGZ79270.1"/>
    <property type="molecule type" value="Genomic_DNA"/>
</dbReference>
<evidence type="ECO:0000256" key="2">
    <source>
        <dbReference type="SAM" id="MobiDB-lite"/>
    </source>
</evidence>
<dbReference type="InterPro" id="IPR027417">
    <property type="entry name" value="P-loop_NTPase"/>
</dbReference>
<evidence type="ECO:0000256" key="1">
    <source>
        <dbReference type="RuleBase" id="RU004560"/>
    </source>
</evidence>
<dbReference type="SUPFAM" id="SSF52540">
    <property type="entry name" value="P-loop containing nucleoside triphosphate hydrolases"/>
    <property type="match status" value="1"/>
</dbReference>
<dbReference type="Pfam" id="PF00735">
    <property type="entry name" value="Septin"/>
    <property type="match status" value="1"/>
</dbReference>
<keyword evidence="1" id="KW-0342">GTP-binding</keyword>
<feature type="region of interest" description="Disordered" evidence="2">
    <location>
        <begin position="366"/>
        <end position="386"/>
    </location>
</feature>
<sequence length="555" mass="61113">MTPLLVPTPDIPGTPRNYNQGKGQDAFGVSAPQLIMPEIMMPIRRPFTERGKRIGKLKILVTGDSGIGKSSLIKSVVQICEDIVHVDPISSNISTSGRHNTTSYTGRRPSDSETTKQITEVFASTRAYPQWWDELDEGRMLRRRSKGGPEEQIIERNLCFVDTPGYGSGTSFLECIEPVVRYVEAQFERTQSLLGSGEGDLMPLISGDGPPHVDIVFYVILHRLKPVDIEFIRRLSPYTNVLPVIAKSDTLTPQQLQTLKVSILNDLRSAGIRSFTFNLSPGDLKNSTSDSPTPSAPFAISSAIAPDTDTMDASVLMSPDYVPPLVDTELSHLVSTVFNPENISWLKHATAKKFINWRVKGSPSHSMIQRPLQSGGNSSQLLTSGLSGQNTAHNSLILTQGPESYQLARLADHTQREERLAKVRLSRWATDLQKSLQAERERYERLARGERAIWLTERLSEVVADGQLIPVSQLQKGKSKLPRAPGMMGPGGMNAGMSAVDTRDPFGILRLNEGVVRRLVVLVKVSGMAGLVGLVSVWVYKQWGVSGLEILQQLD</sequence>
<dbReference type="InterPro" id="IPR046707">
    <property type="entry name" value="DUF6780"/>
</dbReference>
<feature type="compositionally biased region" description="Polar residues" evidence="2">
    <location>
        <begin position="94"/>
        <end position="105"/>
    </location>
</feature>
<keyword evidence="1" id="KW-0547">Nucleotide-binding</keyword>
<evidence type="ECO:0000313" key="5">
    <source>
        <dbReference type="Proteomes" id="UP000298138"/>
    </source>
</evidence>
<evidence type="ECO:0000259" key="3">
    <source>
        <dbReference type="PROSITE" id="PS51719"/>
    </source>
</evidence>
<name>A0A4S2MQ04_9PEZI</name>
<proteinExistence type="inferred from homology"/>
<dbReference type="PROSITE" id="PS51719">
    <property type="entry name" value="G_SEPTIN"/>
    <property type="match status" value="1"/>
</dbReference>
<dbReference type="OrthoDB" id="4150765at2759"/>
<organism evidence="4 5">
    <name type="scientific">Ascodesmis nigricans</name>
    <dbReference type="NCBI Taxonomy" id="341454"/>
    <lineage>
        <taxon>Eukaryota</taxon>
        <taxon>Fungi</taxon>
        <taxon>Dikarya</taxon>
        <taxon>Ascomycota</taxon>
        <taxon>Pezizomycotina</taxon>
        <taxon>Pezizomycetes</taxon>
        <taxon>Pezizales</taxon>
        <taxon>Ascodesmidaceae</taxon>
        <taxon>Ascodesmis</taxon>
    </lineage>
</organism>
<evidence type="ECO:0000313" key="4">
    <source>
        <dbReference type="EMBL" id="TGZ79270.1"/>
    </source>
</evidence>
<dbReference type="STRING" id="341454.A0A4S2MQ04"/>
<protein>
    <submittedName>
        <fullName evidence="4">Septin-domain-containing protein</fullName>
    </submittedName>
</protein>
<accession>A0A4S2MQ04</accession>
<comment type="similarity">
    <text evidence="1">Belongs to the TRAFAC class TrmE-Era-EngA-EngB-Septin-like GTPase superfamily. Septin GTPase family.</text>
</comment>
<gene>
    <name evidence="4" type="ORF">EX30DRAFT_309077</name>
</gene>
<dbReference type="InParanoid" id="A0A4S2MQ04"/>
<feature type="domain" description="Septin-type G" evidence="3">
    <location>
        <begin position="53"/>
        <end position="364"/>
    </location>
</feature>
<feature type="region of interest" description="Disordered" evidence="2">
    <location>
        <begin position="94"/>
        <end position="115"/>
    </location>
</feature>
<dbReference type="InterPro" id="IPR030379">
    <property type="entry name" value="G_SEPTIN_dom"/>
</dbReference>
<dbReference type="PANTHER" id="PTHR18884">
    <property type="entry name" value="SEPTIN"/>
    <property type="match status" value="1"/>
</dbReference>
<keyword evidence="5" id="KW-1185">Reference proteome</keyword>
<dbReference type="Proteomes" id="UP000298138">
    <property type="component" value="Unassembled WGS sequence"/>
</dbReference>